<feature type="domain" description="Thioredoxin" evidence="6">
    <location>
        <begin position="121"/>
        <end position="274"/>
    </location>
</feature>
<dbReference type="InterPro" id="IPR013740">
    <property type="entry name" value="Redoxin"/>
</dbReference>
<dbReference type="PANTHER" id="PTHR42852:SF6">
    <property type="entry name" value="THIOL:DISULFIDE INTERCHANGE PROTEIN DSBE"/>
    <property type="match status" value="1"/>
</dbReference>
<dbReference type="KEGG" id="csa:Csal_2593"/>
<keyword evidence="5" id="KW-0812">Transmembrane</keyword>
<dbReference type="STRING" id="290398.Csal_2593"/>
<keyword evidence="3" id="KW-1015">Disulfide bond</keyword>
<accession>Q1QUB8</accession>
<dbReference type="SUPFAM" id="SSF52833">
    <property type="entry name" value="Thioredoxin-like"/>
    <property type="match status" value="1"/>
</dbReference>
<organism evidence="7 8">
    <name type="scientific">Chromohalobacter israelensis (strain ATCC BAA-138 / DSM 3043 / CIP 106854 / NCIMB 13768 / 1H11)</name>
    <name type="common">Chromohalobacter salexigens</name>
    <dbReference type="NCBI Taxonomy" id="290398"/>
    <lineage>
        <taxon>Bacteria</taxon>
        <taxon>Pseudomonadati</taxon>
        <taxon>Pseudomonadota</taxon>
        <taxon>Gammaproteobacteria</taxon>
        <taxon>Oceanospirillales</taxon>
        <taxon>Halomonadaceae</taxon>
        <taxon>Chromohalobacter</taxon>
    </lineage>
</organism>
<sequence length="276" mass="30160">MTALDRSLAIGPLAFSLGQLLLALALGVAIAAGALAGRRQRVGVSDTLFTLLLLALLGARLVFVVRYWDAYDAWWTMLDIRDRGFDPWGGLAAALIYGGWRLWRVPRQRRALGIALLAGGMSWGTAAVTVSQLVPTAGTLPDTRLMTLDDAPQRLDRLPDARARPLVVNLWASWCPPCRREMPLLAETQRRRDDIAFAFVNQGESTAAIRRFLDAESLVMDNVLHDDALALGEHVGAMAMPTTLFYDAEGRLVDTHFGELSQATLTQALARLASPQ</sequence>
<evidence type="ECO:0000313" key="7">
    <source>
        <dbReference type="EMBL" id="ABE59940.1"/>
    </source>
</evidence>
<dbReference type="PROSITE" id="PS51352">
    <property type="entry name" value="THIOREDOXIN_2"/>
    <property type="match status" value="1"/>
</dbReference>
<dbReference type="Proteomes" id="UP000000239">
    <property type="component" value="Chromosome"/>
</dbReference>
<dbReference type="GeneID" id="95335293"/>
<evidence type="ECO:0000256" key="3">
    <source>
        <dbReference type="ARBA" id="ARBA00023157"/>
    </source>
</evidence>
<dbReference type="Gene3D" id="3.40.30.10">
    <property type="entry name" value="Glutaredoxin"/>
    <property type="match status" value="1"/>
</dbReference>
<dbReference type="HOGENOM" id="CLU_089636_0_0_6"/>
<dbReference type="GO" id="GO:0017004">
    <property type="term" value="P:cytochrome complex assembly"/>
    <property type="evidence" value="ECO:0007669"/>
    <property type="project" value="UniProtKB-KW"/>
</dbReference>
<feature type="transmembrane region" description="Helical" evidence="5">
    <location>
        <begin position="88"/>
        <end position="104"/>
    </location>
</feature>
<evidence type="ECO:0000313" key="8">
    <source>
        <dbReference type="Proteomes" id="UP000000239"/>
    </source>
</evidence>
<comment type="subcellular location">
    <subcellularLocation>
        <location evidence="1">Cell envelope</location>
    </subcellularLocation>
</comment>
<evidence type="ECO:0000256" key="1">
    <source>
        <dbReference type="ARBA" id="ARBA00004196"/>
    </source>
</evidence>
<evidence type="ECO:0000256" key="4">
    <source>
        <dbReference type="ARBA" id="ARBA00023284"/>
    </source>
</evidence>
<dbReference type="GO" id="GO:0008961">
    <property type="term" value="F:phosphatidylglycerol-prolipoprotein diacylglyceryl transferase activity"/>
    <property type="evidence" value="ECO:0007669"/>
    <property type="project" value="InterPro"/>
</dbReference>
<dbReference type="InterPro" id="IPR001640">
    <property type="entry name" value="Lgt"/>
</dbReference>
<dbReference type="Pfam" id="PF01790">
    <property type="entry name" value="LGT"/>
    <property type="match status" value="1"/>
</dbReference>
<dbReference type="InterPro" id="IPR036249">
    <property type="entry name" value="Thioredoxin-like_sf"/>
</dbReference>
<dbReference type="GO" id="GO:0005886">
    <property type="term" value="C:plasma membrane"/>
    <property type="evidence" value="ECO:0007669"/>
    <property type="project" value="InterPro"/>
</dbReference>
<gene>
    <name evidence="7" type="ordered locus">Csal_2593</name>
</gene>
<evidence type="ECO:0000256" key="2">
    <source>
        <dbReference type="ARBA" id="ARBA00022748"/>
    </source>
</evidence>
<name>Q1QUB8_CHRI1</name>
<dbReference type="GO" id="GO:0042158">
    <property type="term" value="P:lipoprotein biosynthetic process"/>
    <property type="evidence" value="ECO:0007669"/>
    <property type="project" value="InterPro"/>
</dbReference>
<keyword evidence="5" id="KW-0472">Membrane</keyword>
<proteinExistence type="predicted"/>
<dbReference type="CDD" id="cd02966">
    <property type="entry name" value="TlpA_like_family"/>
    <property type="match status" value="1"/>
</dbReference>
<dbReference type="GO" id="GO:0015036">
    <property type="term" value="F:disulfide oxidoreductase activity"/>
    <property type="evidence" value="ECO:0007669"/>
    <property type="project" value="UniProtKB-ARBA"/>
</dbReference>
<dbReference type="InterPro" id="IPR050553">
    <property type="entry name" value="Thioredoxin_ResA/DsbE_sf"/>
</dbReference>
<dbReference type="OrthoDB" id="9799347at2"/>
<dbReference type="eggNOG" id="COG0526">
    <property type="taxonomic scope" value="Bacteria"/>
</dbReference>
<reference evidence="7 8" key="1">
    <citation type="journal article" date="2011" name="Stand. Genomic Sci.">
        <title>Complete genome sequence of the halophilic and highly halotolerant Chromohalobacter salexigens type strain (1H11(T)).</title>
        <authorList>
            <person name="Copeland A."/>
            <person name="O'Connor K."/>
            <person name="Lucas S."/>
            <person name="Lapidus A."/>
            <person name="Berry K.W."/>
            <person name="Detter J.C."/>
            <person name="Del Rio T.G."/>
            <person name="Hammon N."/>
            <person name="Dalin E."/>
            <person name="Tice H."/>
            <person name="Pitluck S."/>
            <person name="Bruce D."/>
            <person name="Goodwin L."/>
            <person name="Han C."/>
            <person name="Tapia R."/>
            <person name="Saunders E."/>
            <person name="Schmutz J."/>
            <person name="Brettin T."/>
            <person name="Larimer F."/>
            <person name="Land M."/>
            <person name="Hauser L."/>
            <person name="Vargas C."/>
            <person name="Nieto J.J."/>
            <person name="Kyrpides N.C."/>
            <person name="Ivanova N."/>
            <person name="Goker M."/>
            <person name="Klenk H.P."/>
            <person name="Csonka L.N."/>
            <person name="Woyke T."/>
        </authorList>
    </citation>
    <scope>NUCLEOTIDE SEQUENCE [LARGE SCALE GENOMIC DNA]</scope>
    <source>
        <strain evidence="8">ATCC BAA-138 / DSM 3043 / CIP 106854 / NCIMB 13768 / 1H11</strain>
    </source>
</reference>
<keyword evidence="8" id="KW-1185">Reference proteome</keyword>
<dbReference type="GO" id="GO:0030313">
    <property type="term" value="C:cell envelope"/>
    <property type="evidence" value="ECO:0007669"/>
    <property type="project" value="UniProtKB-SubCell"/>
</dbReference>
<dbReference type="InterPro" id="IPR013766">
    <property type="entry name" value="Thioredoxin_domain"/>
</dbReference>
<keyword evidence="5" id="KW-1133">Transmembrane helix</keyword>
<dbReference type="PANTHER" id="PTHR42852">
    <property type="entry name" value="THIOL:DISULFIDE INTERCHANGE PROTEIN DSBE"/>
    <property type="match status" value="1"/>
</dbReference>
<dbReference type="RefSeq" id="WP_011507886.1">
    <property type="nucleotide sequence ID" value="NC_007963.1"/>
</dbReference>
<evidence type="ECO:0000259" key="6">
    <source>
        <dbReference type="PROSITE" id="PS51352"/>
    </source>
</evidence>
<protein>
    <submittedName>
        <fullName evidence="7">Putative thiol:disulfide interchange protein</fullName>
    </submittedName>
</protein>
<keyword evidence="2" id="KW-0201">Cytochrome c-type biogenesis</keyword>
<keyword evidence="4" id="KW-0676">Redox-active center</keyword>
<dbReference type="PROSITE" id="PS00194">
    <property type="entry name" value="THIOREDOXIN_1"/>
    <property type="match status" value="1"/>
</dbReference>
<dbReference type="Pfam" id="PF08534">
    <property type="entry name" value="Redoxin"/>
    <property type="match status" value="1"/>
</dbReference>
<dbReference type="AlphaFoldDB" id="Q1QUB8"/>
<feature type="transmembrane region" description="Helical" evidence="5">
    <location>
        <begin position="48"/>
        <end position="68"/>
    </location>
</feature>
<feature type="transmembrane region" description="Helical" evidence="5">
    <location>
        <begin position="111"/>
        <end position="134"/>
    </location>
</feature>
<dbReference type="InterPro" id="IPR017937">
    <property type="entry name" value="Thioredoxin_CS"/>
</dbReference>
<feature type="transmembrane region" description="Helical" evidence="5">
    <location>
        <begin position="12"/>
        <end position="36"/>
    </location>
</feature>
<dbReference type="EMBL" id="CP000285">
    <property type="protein sequence ID" value="ABE59940.1"/>
    <property type="molecule type" value="Genomic_DNA"/>
</dbReference>
<evidence type="ECO:0000256" key="5">
    <source>
        <dbReference type="SAM" id="Phobius"/>
    </source>
</evidence>